<comment type="caution">
    <text evidence="7">The sequence shown here is derived from an EMBL/GenBank/DDBJ whole genome shotgun (WGS) entry which is preliminary data.</text>
</comment>
<keyword evidence="3" id="KW-0902">Two-component regulatory system</keyword>
<keyword evidence="8" id="KW-1185">Reference proteome</keyword>
<dbReference type="Pfam" id="PF25601">
    <property type="entry name" value="AAA_lid_14"/>
    <property type="match status" value="1"/>
</dbReference>
<gene>
    <name evidence="7" type="ORF">M0638_27725</name>
</gene>
<dbReference type="GO" id="GO:0000160">
    <property type="term" value="P:phosphorelay signal transduction system"/>
    <property type="evidence" value="ECO:0007669"/>
    <property type="project" value="UniProtKB-KW"/>
</dbReference>
<evidence type="ECO:0000256" key="1">
    <source>
        <dbReference type="ARBA" id="ARBA00022741"/>
    </source>
</evidence>
<evidence type="ECO:0000313" key="7">
    <source>
        <dbReference type="EMBL" id="MCK8788145.1"/>
    </source>
</evidence>
<evidence type="ECO:0000313" key="8">
    <source>
        <dbReference type="Proteomes" id="UP001139516"/>
    </source>
</evidence>
<dbReference type="Gene3D" id="1.10.8.60">
    <property type="match status" value="1"/>
</dbReference>
<dbReference type="InterPro" id="IPR027417">
    <property type="entry name" value="P-loop_NTPase"/>
</dbReference>
<keyword evidence="4" id="KW-0805">Transcription regulation</keyword>
<evidence type="ECO:0000256" key="2">
    <source>
        <dbReference type="ARBA" id="ARBA00022840"/>
    </source>
</evidence>
<dbReference type="GO" id="GO:0005524">
    <property type="term" value="F:ATP binding"/>
    <property type="evidence" value="ECO:0007669"/>
    <property type="project" value="UniProtKB-KW"/>
</dbReference>
<dbReference type="PRINTS" id="PR01590">
    <property type="entry name" value="HTHFIS"/>
</dbReference>
<dbReference type="EMBL" id="JALPRX010000190">
    <property type="protein sequence ID" value="MCK8788145.1"/>
    <property type="molecule type" value="Genomic_DNA"/>
</dbReference>
<keyword evidence="2" id="KW-0067">ATP-binding</keyword>
<dbReference type="InterPro" id="IPR002197">
    <property type="entry name" value="HTH_Fis"/>
</dbReference>
<dbReference type="InterPro" id="IPR025944">
    <property type="entry name" value="Sigma_54_int_dom_CS"/>
</dbReference>
<name>A0A9X2C0H9_9PROT</name>
<dbReference type="RefSeq" id="WP_282572346.1">
    <property type="nucleotide sequence ID" value="NZ_JALPRX010000190.1"/>
</dbReference>
<dbReference type="PROSITE" id="PS00688">
    <property type="entry name" value="SIGMA54_INTERACT_3"/>
    <property type="match status" value="1"/>
</dbReference>
<dbReference type="PROSITE" id="PS50045">
    <property type="entry name" value="SIGMA54_INTERACT_4"/>
    <property type="match status" value="1"/>
</dbReference>
<dbReference type="Proteomes" id="UP001139516">
    <property type="component" value="Unassembled WGS sequence"/>
</dbReference>
<proteinExistence type="predicted"/>
<dbReference type="InterPro" id="IPR058031">
    <property type="entry name" value="AAA_lid_NorR"/>
</dbReference>
<dbReference type="InterPro" id="IPR002078">
    <property type="entry name" value="Sigma_54_int"/>
</dbReference>
<organism evidence="7 8">
    <name type="scientific">Roseomonas acroporae</name>
    <dbReference type="NCBI Taxonomy" id="2937791"/>
    <lineage>
        <taxon>Bacteria</taxon>
        <taxon>Pseudomonadati</taxon>
        <taxon>Pseudomonadota</taxon>
        <taxon>Alphaproteobacteria</taxon>
        <taxon>Acetobacterales</taxon>
        <taxon>Roseomonadaceae</taxon>
        <taxon>Roseomonas</taxon>
    </lineage>
</organism>
<dbReference type="GO" id="GO:0006355">
    <property type="term" value="P:regulation of DNA-templated transcription"/>
    <property type="evidence" value="ECO:0007669"/>
    <property type="project" value="InterPro"/>
</dbReference>
<accession>A0A9X2C0H9</accession>
<protein>
    <recommendedName>
        <fullName evidence="6">Sigma-54 factor interaction domain-containing protein</fullName>
    </recommendedName>
</protein>
<dbReference type="PANTHER" id="PTHR32071">
    <property type="entry name" value="TRANSCRIPTIONAL REGULATORY PROTEIN"/>
    <property type="match status" value="1"/>
</dbReference>
<evidence type="ECO:0000256" key="5">
    <source>
        <dbReference type="ARBA" id="ARBA00023163"/>
    </source>
</evidence>
<keyword evidence="5" id="KW-0804">Transcription</keyword>
<evidence type="ECO:0000256" key="3">
    <source>
        <dbReference type="ARBA" id="ARBA00023012"/>
    </source>
</evidence>
<dbReference type="SUPFAM" id="SSF46689">
    <property type="entry name" value="Homeodomain-like"/>
    <property type="match status" value="1"/>
</dbReference>
<feature type="non-terminal residue" evidence="7">
    <location>
        <position position="1"/>
    </location>
</feature>
<keyword evidence="1" id="KW-0547">Nucleotide-binding</keyword>
<dbReference type="GO" id="GO:0043565">
    <property type="term" value="F:sequence-specific DNA binding"/>
    <property type="evidence" value="ECO:0007669"/>
    <property type="project" value="InterPro"/>
</dbReference>
<evidence type="ECO:0000256" key="4">
    <source>
        <dbReference type="ARBA" id="ARBA00023015"/>
    </source>
</evidence>
<reference evidence="7" key="1">
    <citation type="submission" date="2022-04" db="EMBL/GenBank/DDBJ databases">
        <title>Roseomonas acroporae sp. nov., isolated from coral Acropora digitifera.</title>
        <authorList>
            <person name="Sun H."/>
        </authorList>
    </citation>
    <scope>NUCLEOTIDE SEQUENCE</scope>
    <source>
        <strain evidence="7">NAR14</strain>
    </source>
</reference>
<evidence type="ECO:0000259" key="6">
    <source>
        <dbReference type="PROSITE" id="PS50045"/>
    </source>
</evidence>
<feature type="domain" description="Sigma-54 factor interaction" evidence="6">
    <location>
        <begin position="1"/>
        <end position="34"/>
    </location>
</feature>
<dbReference type="Gene3D" id="1.10.10.60">
    <property type="entry name" value="Homeodomain-like"/>
    <property type="match status" value="1"/>
</dbReference>
<dbReference type="Pfam" id="PF02954">
    <property type="entry name" value="HTH_8"/>
    <property type="match status" value="1"/>
</dbReference>
<dbReference type="SUPFAM" id="SSF52540">
    <property type="entry name" value="P-loop containing nucleoside triphosphate hydrolases"/>
    <property type="match status" value="1"/>
</dbReference>
<dbReference type="InterPro" id="IPR009057">
    <property type="entry name" value="Homeodomain-like_sf"/>
</dbReference>
<dbReference type="AlphaFoldDB" id="A0A9X2C0H9"/>
<sequence length="124" mass="13656">TNVSLTGRAVAFLVRQPWPGNVRQLSNFVERIVLLAGRTTLDEAEVARFLNEQASELLPVPVAPAGPSALPDPLIRPYLRLDSHGAETLRQALAQSGGNKTRAAQRLGLTERQFSYRWRRLGLG</sequence>